<dbReference type="Proteomes" id="UP001151699">
    <property type="component" value="Chromosome B"/>
</dbReference>
<accession>A0A9Q0S1S5</accession>
<protein>
    <submittedName>
        <fullName evidence="1">Uncharacterized protein</fullName>
    </submittedName>
</protein>
<reference evidence="1" key="1">
    <citation type="submission" date="2022-07" db="EMBL/GenBank/DDBJ databases">
        <authorList>
            <person name="Trinca V."/>
            <person name="Uliana J.V.C."/>
            <person name="Torres T.T."/>
            <person name="Ward R.J."/>
            <person name="Monesi N."/>
        </authorList>
    </citation>
    <scope>NUCLEOTIDE SEQUENCE</scope>
    <source>
        <strain evidence="1">HSMRA1968</strain>
        <tissue evidence="1">Whole embryos</tissue>
    </source>
</reference>
<gene>
    <name evidence="1" type="ORF">Bhyg_07214</name>
</gene>
<organism evidence="1 2">
    <name type="scientific">Pseudolycoriella hygida</name>
    <dbReference type="NCBI Taxonomy" id="35572"/>
    <lineage>
        <taxon>Eukaryota</taxon>
        <taxon>Metazoa</taxon>
        <taxon>Ecdysozoa</taxon>
        <taxon>Arthropoda</taxon>
        <taxon>Hexapoda</taxon>
        <taxon>Insecta</taxon>
        <taxon>Pterygota</taxon>
        <taxon>Neoptera</taxon>
        <taxon>Endopterygota</taxon>
        <taxon>Diptera</taxon>
        <taxon>Nematocera</taxon>
        <taxon>Sciaroidea</taxon>
        <taxon>Sciaridae</taxon>
        <taxon>Pseudolycoriella</taxon>
    </lineage>
</organism>
<evidence type="ECO:0000313" key="2">
    <source>
        <dbReference type="Proteomes" id="UP001151699"/>
    </source>
</evidence>
<name>A0A9Q0S1S5_9DIPT</name>
<proteinExistence type="predicted"/>
<dbReference type="AlphaFoldDB" id="A0A9Q0S1S5"/>
<sequence>MNQYEYEDHQLIIKTLIGYRVGAKTVSRLMKALAQKLCF</sequence>
<keyword evidence="2" id="KW-1185">Reference proteome</keyword>
<evidence type="ECO:0000313" key="1">
    <source>
        <dbReference type="EMBL" id="KAJ6642267.1"/>
    </source>
</evidence>
<dbReference type="EMBL" id="WJQU01000002">
    <property type="protein sequence ID" value="KAJ6642267.1"/>
    <property type="molecule type" value="Genomic_DNA"/>
</dbReference>
<comment type="caution">
    <text evidence="1">The sequence shown here is derived from an EMBL/GenBank/DDBJ whole genome shotgun (WGS) entry which is preliminary data.</text>
</comment>